<sequence>MSLDAKLLAAHAAGDKDRLVTLYTQAAASADDPDAAGFYLTHAYVFALEAGLPQAADLRAQLVEMGREEPL</sequence>
<name>F7ZGW5_ROSLO</name>
<protein>
    <submittedName>
        <fullName evidence="1">Uncharacterized protein</fullName>
    </submittedName>
</protein>
<dbReference type="STRING" id="391595.RLO149_c016230"/>
<evidence type="ECO:0000313" key="1">
    <source>
        <dbReference type="EMBL" id="AEI93616.1"/>
    </source>
</evidence>
<dbReference type="KEGG" id="rli:RLO149_c016230"/>
<dbReference type="RefSeq" id="WP_013961549.1">
    <property type="nucleotide sequence ID" value="NC_015730.1"/>
</dbReference>
<reference evidence="1 2" key="1">
    <citation type="journal article" date="2011" name="BMC Genomics">
        <title>Comparative genome analysis and genome-guided physiological analysis of Roseobacter litoralis.</title>
        <authorList>
            <person name="Kalhoefer D."/>
            <person name="Thole S."/>
            <person name="Voget S."/>
            <person name="Lehmann R."/>
            <person name="Liesegang H."/>
            <person name="Wollher A."/>
            <person name="Daniel R."/>
            <person name="Simon M."/>
            <person name="Brinkhoff T."/>
        </authorList>
    </citation>
    <scope>NUCLEOTIDE SEQUENCE [LARGE SCALE GENOMIC DNA]</scope>
    <source>
        <strain evidence="2">ATCC 49566 / DSM 6996 / JCM 21268 / NBRC 15278 / OCh 149</strain>
    </source>
</reference>
<proteinExistence type="predicted"/>
<organism evidence="1 2">
    <name type="scientific">Roseobacter litoralis (strain ATCC 49566 / DSM 6996 / JCM 21268 / NBRC 15278 / OCh 149)</name>
    <dbReference type="NCBI Taxonomy" id="391595"/>
    <lineage>
        <taxon>Bacteria</taxon>
        <taxon>Pseudomonadati</taxon>
        <taxon>Pseudomonadota</taxon>
        <taxon>Alphaproteobacteria</taxon>
        <taxon>Rhodobacterales</taxon>
        <taxon>Roseobacteraceae</taxon>
        <taxon>Roseobacter</taxon>
    </lineage>
</organism>
<dbReference type="AlphaFoldDB" id="F7ZGW5"/>
<evidence type="ECO:0000313" key="2">
    <source>
        <dbReference type="Proteomes" id="UP000001353"/>
    </source>
</evidence>
<dbReference type="HOGENOM" id="CLU_188456_0_0_5"/>
<dbReference type="EMBL" id="CP002623">
    <property type="protein sequence ID" value="AEI93616.1"/>
    <property type="molecule type" value="Genomic_DNA"/>
</dbReference>
<dbReference type="Proteomes" id="UP000001353">
    <property type="component" value="Chromosome"/>
</dbReference>
<accession>F7ZGW5</accession>
<dbReference type="eggNOG" id="ENOG5033DXX">
    <property type="taxonomic scope" value="Bacteria"/>
</dbReference>
<gene>
    <name evidence="1" type="ordered locus">RLO149_c016230</name>
</gene>
<keyword evidence="2" id="KW-1185">Reference proteome</keyword>
<dbReference type="OrthoDB" id="7864216at2"/>